<name>K3WYI1_GLOUD</name>
<dbReference type="InParanoid" id="K3WYI1"/>
<organism evidence="2 3">
    <name type="scientific">Globisporangium ultimum (strain ATCC 200006 / CBS 805.95 / DAOM BR144)</name>
    <name type="common">Pythium ultimum</name>
    <dbReference type="NCBI Taxonomy" id="431595"/>
    <lineage>
        <taxon>Eukaryota</taxon>
        <taxon>Sar</taxon>
        <taxon>Stramenopiles</taxon>
        <taxon>Oomycota</taxon>
        <taxon>Peronosporomycetes</taxon>
        <taxon>Pythiales</taxon>
        <taxon>Pythiaceae</taxon>
        <taxon>Globisporangium</taxon>
    </lineage>
</organism>
<dbReference type="Pfam" id="PF21994">
    <property type="entry name" value="AGAO-like_N2"/>
    <property type="match status" value="1"/>
</dbReference>
<dbReference type="VEuPathDB" id="FungiDB:PYU1_G010010"/>
<dbReference type="InterPro" id="IPR016182">
    <property type="entry name" value="Cu_amine_oxidase_N-reg"/>
</dbReference>
<evidence type="ECO:0000313" key="3">
    <source>
        <dbReference type="Proteomes" id="UP000019132"/>
    </source>
</evidence>
<evidence type="ECO:0000313" key="2">
    <source>
        <dbReference type="EnsemblProtists" id="PYU1_T010030"/>
    </source>
</evidence>
<dbReference type="Gene3D" id="3.10.450.40">
    <property type="match status" value="1"/>
</dbReference>
<dbReference type="GO" id="GO:0005507">
    <property type="term" value="F:copper ion binding"/>
    <property type="evidence" value="ECO:0007669"/>
    <property type="project" value="InterPro"/>
</dbReference>
<keyword evidence="3" id="KW-1185">Reference proteome</keyword>
<dbReference type="Proteomes" id="UP000019132">
    <property type="component" value="Unassembled WGS sequence"/>
</dbReference>
<feature type="domain" description="AGAO-like N2" evidence="1">
    <location>
        <begin position="22"/>
        <end position="96"/>
    </location>
</feature>
<reference evidence="3" key="2">
    <citation type="submission" date="2010-04" db="EMBL/GenBank/DDBJ databases">
        <authorList>
            <person name="Buell R."/>
            <person name="Hamilton J."/>
            <person name="Hostetler J."/>
        </authorList>
    </citation>
    <scope>NUCLEOTIDE SEQUENCE [LARGE SCALE GENOMIC DNA]</scope>
    <source>
        <strain evidence="3">DAOM:BR144</strain>
    </source>
</reference>
<reference evidence="3" key="1">
    <citation type="journal article" date="2010" name="Genome Biol.">
        <title>Genome sequence of the necrotrophic plant pathogen Pythium ultimum reveals original pathogenicity mechanisms and effector repertoire.</title>
        <authorList>
            <person name="Levesque C.A."/>
            <person name="Brouwer H."/>
            <person name="Cano L."/>
            <person name="Hamilton J.P."/>
            <person name="Holt C."/>
            <person name="Huitema E."/>
            <person name="Raffaele S."/>
            <person name="Robideau G.P."/>
            <person name="Thines M."/>
            <person name="Win J."/>
            <person name="Zerillo M.M."/>
            <person name="Beakes G.W."/>
            <person name="Boore J.L."/>
            <person name="Busam D."/>
            <person name="Dumas B."/>
            <person name="Ferriera S."/>
            <person name="Fuerstenberg S.I."/>
            <person name="Gachon C.M."/>
            <person name="Gaulin E."/>
            <person name="Govers F."/>
            <person name="Grenville-Briggs L."/>
            <person name="Horner N."/>
            <person name="Hostetler J."/>
            <person name="Jiang R.H."/>
            <person name="Johnson J."/>
            <person name="Krajaejun T."/>
            <person name="Lin H."/>
            <person name="Meijer H.J."/>
            <person name="Moore B."/>
            <person name="Morris P."/>
            <person name="Phuntmart V."/>
            <person name="Puiu D."/>
            <person name="Shetty J."/>
            <person name="Stajich J.E."/>
            <person name="Tripathy S."/>
            <person name="Wawra S."/>
            <person name="van West P."/>
            <person name="Whitty B.R."/>
            <person name="Coutinho P.M."/>
            <person name="Henrissat B."/>
            <person name="Martin F."/>
            <person name="Thomas P.D."/>
            <person name="Tyler B.M."/>
            <person name="De Vries R.P."/>
            <person name="Kamoun S."/>
            <person name="Yandell M."/>
            <person name="Tisserat N."/>
            <person name="Buell C.R."/>
        </authorList>
    </citation>
    <scope>NUCLEOTIDE SEQUENCE</scope>
    <source>
        <strain evidence="3">DAOM:BR144</strain>
    </source>
</reference>
<dbReference type="InterPro" id="IPR054157">
    <property type="entry name" value="AGAO-like_N2"/>
</dbReference>
<evidence type="ECO:0000259" key="1">
    <source>
        <dbReference type="Pfam" id="PF21994"/>
    </source>
</evidence>
<accession>K3WYI1</accession>
<sequence length="97" mass="10571">MCPHSTPSAAPSSVIHPLDPITADEVQSMKQILADAGYAGSSLRYSYVMLREPDHATLDKFCSGDPVPREIGVLLLDQNTNVAREMVVDIPTRSIVY</sequence>
<dbReference type="HOGENOM" id="CLU_2353053_0_0_1"/>
<protein>
    <recommendedName>
        <fullName evidence="1">AGAO-like N2 domain-containing protein</fullName>
    </recommendedName>
</protein>
<dbReference type="SUPFAM" id="SSF54416">
    <property type="entry name" value="Amine oxidase N-terminal region"/>
    <property type="match status" value="1"/>
</dbReference>
<dbReference type="AlphaFoldDB" id="K3WYI1"/>
<reference evidence="2" key="3">
    <citation type="submission" date="2015-02" db="UniProtKB">
        <authorList>
            <consortium name="EnsemblProtists"/>
        </authorList>
    </citation>
    <scope>IDENTIFICATION</scope>
    <source>
        <strain evidence="2">DAOM BR144</strain>
    </source>
</reference>
<dbReference type="eggNOG" id="KOG1186">
    <property type="taxonomic scope" value="Eukaryota"/>
</dbReference>
<dbReference type="GO" id="GO:0009308">
    <property type="term" value="P:amine metabolic process"/>
    <property type="evidence" value="ECO:0007669"/>
    <property type="project" value="InterPro"/>
</dbReference>
<dbReference type="EMBL" id="GL376624">
    <property type="status" value="NOT_ANNOTATED_CDS"/>
    <property type="molecule type" value="Genomic_DNA"/>
</dbReference>
<dbReference type="STRING" id="431595.K3WYI1"/>
<proteinExistence type="predicted"/>
<dbReference type="EnsemblProtists" id="PYU1_T010030">
    <property type="protein sequence ID" value="PYU1_T010030"/>
    <property type="gene ID" value="PYU1_G010010"/>
</dbReference>
<dbReference type="GO" id="GO:0008131">
    <property type="term" value="F:primary methylamine oxidase activity"/>
    <property type="evidence" value="ECO:0007669"/>
    <property type="project" value="InterPro"/>
</dbReference>
<dbReference type="GO" id="GO:0048038">
    <property type="term" value="F:quinone binding"/>
    <property type="evidence" value="ECO:0007669"/>
    <property type="project" value="InterPro"/>
</dbReference>